<feature type="coiled-coil region" evidence="1">
    <location>
        <begin position="126"/>
        <end position="153"/>
    </location>
</feature>
<reference evidence="2" key="1">
    <citation type="submission" date="2013-07" db="EMBL/GenBank/DDBJ databases">
        <title>The Genome Sequence of Cryptococcus dejecticola CBS10117.</title>
        <authorList>
            <consortium name="The Broad Institute Genome Sequencing Platform"/>
            <person name="Cuomo C."/>
            <person name="Litvintseva A."/>
            <person name="Chen Y."/>
            <person name="Heitman J."/>
            <person name="Sun S."/>
            <person name="Springer D."/>
            <person name="Dromer F."/>
            <person name="Young S.K."/>
            <person name="Zeng Q."/>
            <person name="Gargeya S."/>
            <person name="Fitzgerald M."/>
            <person name="Abouelleil A."/>
            <person name="Alvarado L."/>
            <person name="Berlin A.M."/>
            <person name="Chapman S.B."/>
            <person name="Dewar J."/>
            <person name="Goldberg J."/>
            <person name="Griggs A."/>
            <person name="Gujja S."/>
            <person name="Hansen M."/>
            <person name="Howarth C."/>
            <person name="Imamovic A."/>
            <person name="Larimer J."/>
            <person name="McCowan C."/>
            <person name="Murphy C."/>
            <person name="Pearson M."/>
            <person name="Priest M."/>
            <person name="Roberts A."/>
            <person name="Saif S."/>
            <person name="Shea T."/>
            <person name="Sykes S."/>
            <person name="Wortman J."/>
            <person name="Nusbaum C."/>
            <person name="Birren B."/>
        </authorList>
    </citation>
    <scope>NUCLEOTIDE SEQUENCE [LARGE SCALE GENOMIC DNA]</scope>
    <source>
        <strain evidence="2">CBS 10117</strain>
    </source>
</reference>
<evidence type="ECO:0000313" key="4">
    <source>
        <dbReference type="Proteomes" id="UP000078595"/>
    </source>
</evidence>
<organism evidence="2">
    <name type="scientific">Kwoniella dejecticola CBS 10117</name>
    <dbReference type="NCBI Taxonomy" id="1296121"/>
    <lineage>
        <taxon>Eukaryota</taxon>
        <taxon>Fungi</taxon>
        <taxon>Dikarya</taxon>
        <taxon>Basidiomycota</taxon>
        <taxon>Agaricomycotina</taxon>
        <taxon>Tremellomycetes</taxon>
        <taxon>Tremellales</taxon>
        <taxon>Cryptococcaceae</taxon>
        <taxon>Kwoniella</taxon>
    </lineage>
</organism>
<evidence type="ECO:0000313" key="3">
    <source>
        <dbReference type="EMBL" id="WWC63455.1"/>
    </source>
</evidence>
<name>A0A1A6A162_9TREE</name>
<dbReference type="Proteomes" id="UP000078595">
    <property type="component" value="Chromosome 7"/>
</dbReference>
<accession>A0A1A6A162</accession>
<dbReference type="GeneID" id="28969777"/>
<gene>
    <name evidence="2" type="ORF">I303_06078</name>
    <name evidence="3" type="ORF">I303_106058</name>
</gene>
<protein>
    <submittedName>
        <fullName evidence="2">Uncharacterized protein</fullName>
    </submittedName>
</protein>
<sequence length="174" mass="20027">MSDLDPEYVRLHGHPTGPPFTHLFRRMSGVRSSQQYSTDLDDALTVAHTHIRELTNMAHTEQRDKDSLEKYIMDKVREVREGASDPDWYDEVRSTLITAGKAIQSTISRGSRAHMHKDIDTKAHMLNAILDDLDILQRRIEKTERELSIATVEDYFNSRRNDEAVAKISSYEAQ</sequence>
<keyword evidence="4" id="KW-1185">Reference proteome</keyword>
<evidence type="ECO:0000256" key="1">
    <source>
        <dbReference type="SAM" id="Coils"/>
    </source>
</evidence>
<reference evidence="3" key="3">
    <citation type="submission" date="2024-02" db="EMBL/GenBank/DDBJ databases">
        <title>Comparative genomics of Cryptococcus and Kwoniella reveals pathogenesis evolution and contrasting modes of karyotype evolution via chromosome fusion or intercentromeric recombination.</title>
        <authorList>
            <person name="Coelho M.A."/>
            <person name="David-Palma M."/>
            <person name="Shea T."/>
            <person name="Bowers K."/>
            <person name="McGinley-Smith S."/>
            <person name="Mohammad A.W."/>
            <person name="Gnirke A."/>
            <person name="Yurkov A.M."/>
            <person name="Nowrousian M."/>
            <person name="Sun S."/>
            <person name="Cuomo C.A."/>
            <person name="Heitman J."/>
        </authorList>
    </citation>
    <scope>NUCLEOTIDE SEQUENCE</scope>
    <source>
        <strain evidence="3">CBS 10117</strain>
    </source>
</reference>
<evidence type="ECO:0000313" key="2">
    <source>
        <dbReference type="EMBL" id="OBR83795.1"/>
    </source>
</evidence>
<dbReference type="AlphaFoldDB" id="A0A1A6A162"/>
<dbReference type="EMBL" id="KI894033">
    <property type="protein sequence ID" value="OBR83795.1"/>
    <property type="molecule type" value="Genomic_DNA"/>
</dbReference>
<dbReference type="KEGG" id="kdj:28969777"/>
<dbReference type="VEuPathDB" id="FungiDB:I303_06078"/>
<reference evidence="3" key="2">
    <citation type="submission" date="2013-07" db="EMBL/GenBank/DDBJ databases">
        <authorList>
            <consortium name="The Broad Institute Genome Sequencing Platform"/>
            <person name="Cuomo C."/>
            <person name="Litvintseva A."/>
            <person name="Chen Y."/>
            <person name="Heitman J."/>
            <person name="Sun S."/>
            <person name="Springer D."/>
            <person name="Dromer F."/>
            <person name="Young S.K."/>
            <person name="Zeng Q."/>
            <person name="Gargeya S."/>
            <person name="Fitzgerald M."/>
            <person name="Abouelleil A."/>
            <person name="Alvarado L."/>
            <person name="Berlin A.M."/>
            <person name="Chapman S.B."/>
            <person name="Dewar J."/>
            <person name="Goldberg J."/>
            <person name="Griggs A."/>
            <person name="Gujja S."/>
            <person name="Hansen M."/>
            <person name="Howarth C."/>
            <person name="Imamovic A."/>
            <person name="Larimer J."/>
            <person name="McCowan C."/>
            <person name="Murphy C."/>
            <person name="Pearson M."/>
            <person name="Priest M."/>
            <person name="Roberts A."/>
            <person name="Saif S."/>
            <person name="Shea T."/>
            <person name="Sykes S."/>
            <person name="Wortman J."/>
            <person name="Nusbaum C."/>
            <person name="Birren B."/>
        </authorList>
    </citation>
    <scope>NUCLEOTIDE SEQUENCE</scope>
    <source>
        <strain evidence="3">CBS 10117</strain>
    </source>
</reference>
<dbReference type="EMBL" id="CP144536">
    <property type="protein sequence ID" value="WWC63455.1"/>
    <property type="molecule type" value="Genomic_DNA"/>
</dbReference>
<proteinExistence type="predicted"/>
<keyword evidence="1" id="KW-0175">Coiled coil</keyword>
<dbReference type="RefSeq" id="XP_018261637.1">
    <property type="nucleotide sequence ID" value="XM_018409364.1"/>
</dbReference>